<dbReference type="GO" id="GO:0006313">
    <property type="term" value="P:DNA transposition"/>
    <property type="evidence" value="ECO:0007669"/>
    <property type="project" value="InterPro"/>
</dbReference>
<accession>A0AAE2YRN8</accession>
<dbReference type="InterPro" id="IPR036388">
    <property type="entry name" value="WH-like_DNA-bd_sf"/>
</dbReference>
<protein>
    <submittedName>
        <fullName evidence="2">Transposase</fullName>
    </submittedName>
</protein>
<dbReference type="SUPFAM" id="SSF46689">
    <property type="entry name" value="Homeodomain-like"/>
    <property type="match status" value="1"/>
</dbReference>
<evidence type="ECO:0000313" key="3">
    <source>
        <dbReference type="Proteomes" id="UP001197378"/>
    </source>
</evidence>
<evidence type="ECO:0000313" key="2">
    <source>
        <dbReference type="EMBL" id="MBU2789062.1"/>
    </source>
</evidence>
<keyword evidence="1" id="KW-0175">Coiled coil</keyword>
<dbReference type="InterPro" id="IPR009057">
    <property type="entry name" value="Homeodomain-like_sf"/>
</dbReference>
<dbReference type="InterPro" id="IPR002514">
    <property type="entry name" value="Transposase_8"/>
</dbReference>
<organism evidence="2 3">
    <name type="scientific">Igneacidithiobacillus copahuensis</name>
    <dbReference type="NCBI Taxonomy" id="2724909"/>
    <lineage>
        <taxon>Bacteria</taxon>
        <taxon>Pseudomonadati</taxon>
        <taxon>Pseudomonadota</taxon>
        <taxon>Acidithiobacillia</taxon>
        <taxon>Acidithiobacillales</taxon>
        <taxon>Acidithiobacillaceae</taxon>
        <taxon>Igneacidithiobacillus</taxon>
    </lineage>
</organism>
<feature type="coiled-coil region" evidence="1">
    <location>
        <begin position="68"/>
        <end position="95"/>
    </location>
</feature>
<proteinExistence type="predicted"/>
<dbReference type="Gene3D" id="1.10.10.10">
    <property type="entry name" value="Winged helix-like DNA-binding domain superfamily/Winged helix DNA-binding domain"/>
    <property type="match status" value="1"/>
</dbReference>
<sequence>MDTMKSGHKFSEEVRPRAVRLVDEHRGEYPSLAAALQSIAPKFGCTPKTLREWVNKAAVEAGKRPGMMASERQRIQELEREVKELRRANEILKLASTFFAQAELDRRCKRQGLS</sequence>
<gene>
    <name evidence="2" type="ORF">HFQ13_12750</name>
</gene>
<name>A0AAE2YRN8_9PROT</name>
<comment type="caution">
    <text evidence="2">The sequence shown here is derived from an EMBL/GenBank/DDBJ whole genome shotgun (WGS) entry which is preliminary data.</text>
</comment>
<keyword evidence="3" id="KW-1185">Reference proteome</keyword>
<evidence type="ECO:0000256" key="1">
    <source>
        <dbReference type="SAM" id="Coils"/>
    </source>
</evidence>
<dbReference type="AlphaFoldDB" id="A0AAE2YRN8"/>
<reference evidence="2" key="1">
    <citation type="journal article" date="2021" name="ISME J.">
        <title>Genomic evolution of the class Acidithiobacillia: deep-branching Proteobacteria living in extreme acidic conditions.</title>
        <authorList>
            <person name="Moya-Beltran A."/>
            <person name="Beard S."/>
            <person name="Rojas-Villalobos C."/>
            <person name="Issotta F."/>
            <person name="Gallardo Y."/>
            <person name="Ulloa R."/>
            <person name="Giaveno A."/>
            <person name="Degli Esposti M."/>
            <person name="Johnson D.B."/>
            <person name="Quatrini R."/>
        </authorList>
    </citation>
    <scope>NUCLEOTIDE SEQUENCE</scope>
    <source>
        <strain evidence="2">VAN18-1</strain>
    </source>
</reference>
<dbReference type="EMBL" id="JAAXYO010000182">
    <property type="protein sequence ID" value="MBU2789062.1"/>
    <property type="molecule type" value="Genomic_DNA"/>
</dbReference>
<dbReference type="GO" id="GO:0004803">
    <property type="term" value="F:transposase activity"/>
    <property type="evidence" value="ECO:0007669"/>
    <property type="project" value="InterPro"/>
</dbReference>
<dbReference type="GO" id="GO:0003677">
    <property type="term" value="F:DNA binding"/>
    <property type="evidence" value="ECO:0007669"/>
    <property type="project" value="InterPro"/>
</dbReference>
<dbReference type="Proteomes" id="UP001197378">
    <property type="component" value="Unassembled WGS sequence"/>
</dbReference>
<dbReference type="Pfam" id="PF01527">
    <property type="entry name" value="HTH_Tnp_1"/>
    <property type="match status" value="1"/>
</dbReference>